<dbReference type="EMBL" id="JAGPYQ010000001">
    <property type="protein sequence ID" value="MBQ0848384.1"/>
    <property type="molecule type" value="Genomic_DNA"/>
</dbReference>
<comment type="caution">
    <text evidence="1">The sequence shown here is derived from an EMBL/GenBank/DDBJ whole genome shotgun (WGS) entry which is preliminary data.</text>
</comment>
<name>A0A941BCG3_9ACTN</name>
<dbReference type="Proteomes" id="UP000677413">
    <property type="component" value="Unassembled WGS sequence"/>
</dbReference>
<dbReference type="RefSeq" id="WP_210881936.1">
    <property type="nucleotide sequence ID" value="NZ_JAGPYQ010000001.1"/>
</dbReference>
<organism evidence="1 2">
    <name type="scientific">Streptomyces liliiviolaceus</name>
    <dbReference type="NCBI Taxonomy" id="2823109"/>
    <lineage>
        <taxon>Bacteria</taxon>
        <taxon>Bacillati</taxon>
        <taxon>Actinomycetota</taxon>
        <taxon>Actinomycetes</taxon>
        <taxon>Kitasatosporales</taxon>
        <taxon>Streptomycetaceae</taxon>
        <taxon>Streptomyces</taxon>
    </lineage>
</organism>
<proteinExistence type="predicted"/>
<dbReference type="AlphaFoldDB" id="A0A941BCG3"/>
<keyword evidence="2" id="KW-1185">Reference proteome</keyword>
<reference evidence="1 2" key="1">
    <citation type="submission" date="2021-04" db="EMBL/GenBank/DDBJ databases">
        <authorList>
            <person name="Tang X."/>
            <person name="Zhou X."/>
            <person name="Chen X."/>
            <person name="Cernava T."/>
            <person name="Zhang C."/>
        </authorList>
    </citation>
    <scope>NUCLEOTIDE SEQUENCE [LARGE SCALE GENOMIC DNA]</scope>
    <source>
        <strain evidence="1 2">BH-SS-21</strain>
    </source>
</reference>
<gene>
    <name evidence="1" type="ORF">J8N05_09180</name>
</gene>
<evidence type="ECO:0000313" key="2">
    <source>
        <dbReference type="Proteomes" id="UP000677413"/>
    </source>
</evidence>
<protein>
    <submittedName>
        <fullName evidence="1">Uncharacterized protein</fullName>
    </submittedName>
</protein>
<evidence type="ECO:0000313" key="1">
    <source>
        <dbReference type="EMBL" id="MBQ0848384.1"/>
    </source>
</evidence>
<accession>A0A941BCG3</accession>
<sequence length="328" mass="36089">MRTEMDYWQPGPGEVLLTRTPVTFASGAAMRVRGMRWFRDTERNDIQNELPGWPAGRGYAARSGGGALGLGILRAVALTLGNLVVGVISSFGGLTVDGSPSSNRTDDRADEIDDFPVMWAAPGTVARTLPWQLDPGRAKQKHYRTHAIVTDRRLVVVGLPFEERNSETVEDEVLWETPLSAISTIERRNFKGSHDVKIVFADGSWCRLNSFKREGLTRHIVDQPDLVPLDSLTPAQRDTAEAFVAARAPDAGAPVITRNLCGCYRVAAVAPSTAHGFFGISERDVLIDAEGAEVEPVEYHWEDYSPDEQEELRRLRHFPPSALGGSPK</sequence>